<protein>
    <submittedName>
        <fullName evidence="1">Uncharacterized protein</fullName>
    </submittedName>
</protein>
<dbReference type="RefSeq" id="WP_091271818.1">
    <property type="nucleotide sequence ID" value="NZ_FNDK01000004.1"/>
</dbReference>
<proteinExistence type="predicted"/>
<gene>
    <name evidence="1" type="ORF">SAMN05192534_1045</name>
</gene>
<dbReference type="AlphaFoldDB" id="A0A1G8BD43"/>
<accession>A0A1G8BD43</accession>
<name>A0A1G8BD43_9BACI</name>
<organism evidence="1 2">
    <name type="scientific">Alteribacillus persepolensis</name>
    <dbReference type="NCBI Taxonomy" id="568899"/>
    <lineage>
        <taxon>Bacteria</taxon>
        <taxon>Bacillati</taxon>
        <taxon>Bacillota</taxon>
        <taxon>Bacilli</taxon>
        <taxon>Bacillales</taxon>
        <taxon>Bacillaceae</taxon>
        <taxon>Alteribacillus</taxon>
    </lineage>
</organism>
<reference evidence="1 2" key="1">
    <citation type="submission" date="2016-10" db="EMBL/GenBank/DDBJ databases">
        <authorList>
            <person name="de Groot N.N."/>
        </authorList>
    </citation>
    <scope>NUCLEOTIDE SEQUENCE [LARGE SCALE GENOMIC DNA]</scope>
    <source>
        <strain evidence="1 2">DSM 21632</strain>
    </source>
</reference>
<evidence type="ECO:0000313" key="2">
    <source>
        <dbReference type="Proteomes" id="UP000199163"/>
    </source>
</evidence>
<dbReference type="EMBL" id="FNDK01000004">
    <property type="protein sequence ID" value="SDH30984.1"/>
    <property type="molecule type" value="Genomic_DNA"/>
</dbReference>
<sequence>MEQIQLEILLEFMYPQALALLKEEERHVPIVLQDGLRDVTETDVQEIVEAVIMERGKSSVPH</sequence>
<keyword evidence="2" id="KW-1185">Reference proteome</keyword>
<dbReference type="STRING" id="568899.SAMN05192534_1045"/>
<dbReference type="Proteomes" id="UP000199163">
    <property type="component" value="Unassembled WGS sequence"/>
</dbReference>
<evidence type="ECO:0000313" key="1">
    <source>
        <dbReference type="EMBL" id="SDH30984.1"/>
    </source>
</evidence>
<dbReference type="OrthoDB" id="2887093at2"/>